<evidence type="ECO:0000313" key="3">
    <source>
        <dbReference type="Proteomes" id="UP000824031"/>
    </source>
</evidence>
<sequence length="199" mass="22050">MQTVQNPSLSVFSAAYWRAARAEFRNVRVLAFSGLVCAMAIVLESLPIYLLGPSLKIYFSFLVVSLGCMCYGPLVGMAAGAIIDSVGFLLAGYGEPYFPGYMVTALLSGLIYGVALYRRKPTLLRIIAVRLLINYGSNVLLGSVWKAMLYGKGYLYYASTGLVKNTIMLPLEVFLMWVVLRAAVQYDLDRKYIHGRMAR</sequence>
<dbReference type="Gene3D" id="1.10.1760.20">
    <property type="match status" value="1"/>
</dbReference>
<accession>A0A9D2JFM7</accession>
<evidence type="ECO:0000256" key="1">
    <source>
        <dbReference type="SAM" id="Phobius"/>
    </source>
</evidence>
<keyword evidence="1" id="KW-1133">Transmembrane helix</keyword>
<gene>
    <name evidence="2" type="ORF">H9810_05045</name>
</gene>
<dbReference type="InterPro" id="IPR030949">
    <property type="entry name" value="ECF_S_folate_fam"/>
</dbReference>
<feature type="transmembrane region" description="Helical" evidence="1">
    <location>
        <begin position="58"/>
        <end position="83"/>
    </location>
</feature>
<proteinExistence type="predicted"/>
<feature type="transmembrane region" description="Helical" evidence="1">
    <location>
        <begin position="167"/>
        <end position="184"/>
    </location>
</feature>
<feature type="transmembrane region" description="Helical" evidence="1">
    <location>
        <begin position="29"/>
        <end position="51"/>
    </location>
</feature>
<feature type="transmembrane region" description="Helical" evidence="1">
    <location>
        <begin position="129"/>
        <end position="147"/>
    </location>
</feature>
<keyword evidence="1" id="KW-0812">Transmembrane</keyword>
<feature type="transmembrane region" description="Helical" evidence="1">
    <location>
        <begin position="98"/>
        <end position="117"/>
    </location>
</feature>
<dbReference type="NCBIfam" id="TIGR04518">
    <property type="entry name" value="ECF_S_folT_fam"/>
    <property type="match status" value="1"/>
</dbReference>
<protein>
    <submittedName>
        <fullName evidence="2">Folate family ECF transporter S component</fullName>
    </submittedName>
</protein>
<dbReference type="Pfam" id="PF12822">
    <property type="entry name" value="ECF_trnsprt"/>
    <property type="match status" value="1"/>
</dbReference>
<reference evidence="2" key="1">
    <citation type="journal article" date="2021" name="PeerJ">
        <title>Extensive microbial diversity within the chicken gut microbiome revealed by metagenomics and culture.</title>
        <authorList>
            <person name="Gilroy R."/>
            <person name="Ravi A."/>
            <person name="Getino M."/>
            <person name="Pursley I."/>
            <person name="Horton D.L."/>
            <person name="Alikhan N.F."/>
            <person name="Baker D."/>
            <person name="Gharbi K."/>
            <person name="Hall N."/>
            <person name="Watson M."/>
            <person name="Adriaenssens E.M."/>
            <person name="Foster-Nyarko E."/>
            <person name="Jarju S."/>
            <person name="Secka A."/>
            <person name="Antonio M."/>
            <person name="Oren A."/>
            <person name="Chaudhuri R.R."/>
            <person name="La Ragione R."/>
            <person name="Hildebrand F."/>
            <person name="Pallen M.J."/>
        </authorList>
    </citation>
    <scope>NUCLEOTIDE SEQUENCE</scope>
    <source>
        <strain evidence="2">3436</strain>
    </source>
</reference>
<comment type="caution">
    <text evidence="2">The sequence shown here is derived from an EMBL/GenBank/DDBJ whole genome shotgun (WGS) entry which is preliminary data.</text>
</comment>
<dbReference type="AlphaFoldDB" id="A0A9D2JFM7"/>
<evidence type="ECO:0000313" key="2">
    <source>
        <dbReference type="EMBL" id="HIZ48066.1"/>
    </source>
</evidence>
<dbReference type="InterPro" id="IPR024529">
    <property type="entry name" value="ECF_trnsprt_substrate-spec"/>
</dbReference>
<dbReference type="EMBL" id="DXBO01000073">
    <property type="protein sequence ID" value="HIZ48066.1"/>
    <property type="molecule type" value="Genomic_DNA"/>
</dbReference>
<dbReference type="Proteomes" id="UP000824031">
    <property type="component" value="Unassembled WGS sequence"/>
</dbReference>
<organism evidence="2 3">
    <name type="scientific">Candidatus Gemmiger excrementavium</name>
    <dbReference type="NCBI Taxonomy" id="2838608"/>
    <lineage>
        <taxon>Bacteria</taxon>
        <taxon>Bacillati</taxon>
        <taxon>Bacillota</taxon>
        <taxon>Clostridia</taxon>
        <taxon>Eubacteriales</taxon>
        <taxon>Gemmiger</taxon>
    </lineage>
</organism>
<reference evidence="2" key="2">
    <citation type="submission" date="2021-04" db="EMBL/GenBank/DDBJ databases">
        <authorList>
            <person name="Gilroy R."/>
        </authorList>
    </citation>
    <scope>NUCLEOTIDE SEQUENCE</scope>
    <source>
        <strain evidence="2">3436</strain>
    </source>
</reference>
<name>A0A9D2JFM7_9FIRM</name>
<keyword evidence="1" id="KW-0472">Membrane</keyword>
<dbReference type="GO" id="GO:0022857">
    <property type="term" value="F:transmembrane transporter activity"/>
    <property type="evidence" value="ECO:0007669"/>
    <property type="project" value="InterPro"/>
</dbReference>